<accession>A0A0D1CSY2</accession>
<dbReference type="RefSeq" id="XP_011388516.1">
    <property type="nucleotide sequence ID" value="XM_011390214.1"/>
</dbReference>
<dbReference type="KEGG" id="uma:UMAG_02163"/>
<keyword evidence="3" id="KW-1185">Reference proteome</keyword>
<dbReference type="InParanoid" id="A0A0D1CSY2"/>
<evidence type="ECO:0000256" key="1">
    <source>
        <dbReference type="SAM" id="MobiDB-lite"/>
    </source>
</evidence>
<proteinExistence type="predicted"/>
<dbReference type="VEuPathDB" id="FungiDB:UMAG_02163"/>
<dbReference type="EMBL" id="CM003144">
    <property type="protein sequence ID" value="KIS69628.1"/>
    <property type="molecule type" value="Genomic_DNA"/>
</dbReference>
<gene>
    <name evidence="2" type="ORF">UMAG_02163</name>
</gene>
<sequence length="510" mass="55916">MTFDIFARGGCDMASPRARFADIINNLGDALPAELNDAHREDTQPEPPQPRLGLDPSPVNKVSRATDEAGPRHDIGHHAQLVEKTEFETKWDRLPTALAALPSFCNIKQLVLRNSTGQTSFRLSLCVLSNGIDQCYLSRPTFRQVLLDLDGESGERIDDPAEDAHLLPRSADALTLTEALWESHFGVPRHLRWYSAQAEFEDGVASCISSRFAPPNPGHLGLSCTSIDSPVDVAHCAVAGTKRPLYFVGPTCGLLYIVVQGSLLVVSWPSTSHNFDTLLNWNSKFSNAHDYHYDDLEEPHVNLLRTGDTVYLAAGTINLMVALSHVALTSRQVLNPTSEELNTIVRCCHRLMDSYIEQQKAGFSPFDEFGVQLMDTNLAMWTAFASHFATDKPAAASEGSPHKVTSTPAKKIKSNQRAMHEFLCDLRKVKTKIERYRMMVSETSNSPSNMNISGSPCFRPLETLNALAVLSSSAEAGEAAGSTGSNKDADTLHGHLWSELTLKSKDCAPS</sequence>
<dbReference type="OMA" id="WTAFASH"/>
<dbReference type="GeneID" id="23562975"/>
<reference evidence="2 3" key="1">
    <citation type="journal article" date="2006" name="Nature">
        <title>Insights from the genome of the biotrophic fungal plant pathogen Ustilago maydis.</title>
        <authorList>
            <person name="Kamper J."/>
            <person name="Kahmann R."/>
            <person name="Bolker M."/>
            <person name="Ma L.J."/>
            <person name="Brefort T."/>
            <person name="Saville B.J."/>
            <person name="Banuett F."/>
            <person name="Kronstad J.W."/>
            <person name="Gold S.E."/>
            <person name="Muller O."/>
            <person name="Perlin M.H."/>
            <person name="Wosten H.A."/>
            <person name="de Vries R."/>
            <person name="Ruiz-Herrera J."/>
            <person name="Reynaga-Pena C.G."/>
            <person name="Snetselaar K."/>
            <person name="McCann M."/>
            <person name="Perez-Martin J."/>
            <person name="Feldbrugge M."/>
            <person name="Basse C.W."/>
            <person name="Steinberg G."/>
            <person name="Ibeas J.I."/>
            <person name="Holloman W."/>
            <person name="Guzman P."/>
            <person name="Farman M."/>
            <person name="Stajich J.E."/>
            <person name="Sentandreu R."/>
            <person name="Gonzalez-Prieto J.M."/>
            <person name="Kennell J.C."/>
            <person name="Molina L."/>
            <person name="Schirawski J."/>
            <person name="Mendoza-Mendoza A."/>
            <person name="Greilinger D."/>
            <person name="Munch K."/>
            <person name="Rossel N."/>
            <person name="Scherer M."/>
            <person name="Vranes M."/>
            <person name="Ladendorf O."/>
            <person name="Vincon V."/>
            <person name="Fuchs U."/>
            <person name="Sandrock B."/>
            <person name="Meng S."/>
            <person name="Ho E.C."/>
            <person name="Cahill M.J."/>
            <person name="Boyce K.J."/>
            <person name="Klose J."/>
            <person name="Klosterman S.J."/>
            <person name="Deelstra H.J."/>
            <person name="Ortiz-Castellanos L."/>
            <person name="Li W."/>
            <person name="Sanchez-Alonso P."/>
            <person name="Schreier P.H."/>
            <person name="Hauser-Hahn I."/>
            <person name="Vaupel M."/>
            <person name="Koopmann E."/>
            <person name="Friedrich G."/>
            <person name="Voss H."/>
            <person name="Schluter T."/>
            <person name="Margolis J."/>
            <person name="Platt D."/>
            <person name="Swimmer C."/>
            <person name="Gnirke A."/>
            <person name="Chen F."/>
            <person name="Vysotskaia V."/>
            <person name="Mannhaupt G."/>
            <person name="Guldener U."/>
            <person name="Munsterkotter M."/>
            <person name="Haase D."/>
            <person name="Oesterheld M."/>
            <person name="Mewes H.W."/>
            <person name="Mauceli E.W."/>
            <person name="DeCaprio D."/>
            <person name="Wade C.M."/>
            <person name="Butler J."/>
            <person name="Young S."/>
            <person name="Jaffe D.B."/>
            <person name="Calvo S."/>
            <person name="Nusbaum C."/>
            <person name="Galagan J."/>
            <person name="Birren B.W."/>
        </authorList>
    </citation>
    <scope>NUCLEOTIDE SEQUENCE [LARGE SCALE GENOMIC DNA]</scope>
    <source>
        <strain evidence="3">DSM 14603 / FGSC 9021 / UM521</strain>
    </source>
</reference>
<dbReference type="Proteomes" id="UP000000561">
    <property type="component" value="Chromosome 5"/>
</dbReference>
<evidence type="ECO:0000313" key="3">
    <source>
        <dbReference type="Proteomes" id="UP000000561"/>
    </source>
</evidence>
<protein>
    <submittedName>
        <fullName evidence="2">Uncharacterized protein</fullName>
    </submittedName>
</protein>
<dbReference type="OrthoDB" id="2542687at2759"/>
<name>A0A0D1CSY2_MYCMD</name>
<dbReference type="AlphaFoldDB" id="A0A0D1CSY2"/>
<evidence type="ECO:0000313" key="2">
    <source>
        <dbReference type="EMBL" id="KIS69628.1"/>
    </source>
</evidence>
<feature type="compositionally biased region" description="Basic and acidic residues" evidence="1">
    <location>
        <begin position="64"/>
        <end position="78"/>
    </location>
</feature>
<dbReference type="eggNOG" id="ENOG502R15G">
    <property type="taxonomic scope" value="Eukaryota"/>
</dbReference>
<feature type="region of interest" description="Disordered" evidence="1">
    <location>
        <begin position="39"/>
        <end position="78"/>
    </location>
</feature>
<organism evidence="2 3">
    <name type="scientific">Mycosarcoma maydis</name>
    <name type="common">Corn smut fungus</name>
    <name type="synonym">Ustilago maydis</name>
    <dbReference type="NCBI Taxonomy" id="5270"/>
    <lineage>
        <taxon>Eukaryota</taxon>
        <taxon>Fungi</taxon>
        <taxon>Dikarya</taxon>
        <taxon>Basidiomycota</taxon>
        <taxon>Ustilaginomycotina</taxon>
        <taxon>Ustilaginomycetes</taxon>
        <taxon>Ustilaginales</taxon>
        <taxon>Ustilaginaceae</taxon>
        <taxon>Mycosarcoma</taxon>
    </lineage>
</organism>